<protein>
    <submittedName>
        <fullName evidence="1">Uncharacterized protein</fullName>
    </submittedName>
</protein>
<reference evidence="2" key="1">
    <citation type="submission" date="2017-09" db="EMBL/GenBank/DDBJ databases">
        <title>Depth-based differentiation of microbial function through sediment-hosted aquifers and enrichment of novel symbionts in the deep terrestrial subsurface.</title>
        <authorList>
            <person name="Probst A.J."/>
            <person name="Ladd B."/>
            <person name="Jarett J.K."/>
            <person name="Geller-Mcgrath D.E."/>
            <person name="Sieber C.M.K."/>
            <person name="Emerson J.B."/>
            <person name="Anantharaman K."/>
            <person name="Thomas B.C."/>
            <person name="Malmstrom R."/>
            <person name="Stieglmeier M."/>
            <person name="Klingl A."/>
            <person name="Woyke T."/>
            <person name="Ryan C.M."/>
            <person name="Banfield J.F."/>
        </authorList>
    </citation>
    <scope>NUCLEOTIDE SEQUENCE [LARGE SCALE GENOMIC DNA]</scope>
</reference>
<proteinExistence type="predicted"/>
<gene>
    <name evidence="1" type="ORF">CO101_00230</name>
</gene>
<evidence type="ECO:0000313" key="2">
    <source>
        <dbReference type="Proteomes" id="UP000229421"/>
    </source>
</evidence>
<dbReference type="Proteomes" id="UP000229421">
    <property type="component" value="Unassembled WGS sequence"/>
</dbReference>
<name>A0A2M8C6K6_9BACT</name>
<organism evidence="1 2">
    <name type="scientific">Candidatus Berkelbacteria bacterium CG_4_9_14_3_um_filter_39_23</name>
    <dbReference type="NCBI Taxonomy" id="1974508"/>
    <lineage>
        <taxon>Bacteria</taxon>
        <taxon>Candidatus Berkelbacteria</taxon>
    </lineage>
</organism>
<sequence>GIDLVLPTKVIEVETQKAGILQGIKQVEKSQKARYLAVNKINISNAIQATEGTGIGIMSETGKIIKKASRKK</sequence>
<comment type="caution">
    <text evidence="1">The sequence shown here is derived from an EMBL/GenBank/DDBJ whole genome shotgun (WGS) entry which is preliminary data.</text>
</comment>
<dbReference type="EMBL" id="PFTZ01000007">
    <property type="protein sequence ID" value="PJB51947.1"/>
    <property type="molecule type" value="Genomic_DNA"/>
</dbReference>
<dbReference type="AlphaFoldDB" id="A0A2M8C6K6"/>
<feature type="non-terminal residue" evidence="1">
    <location>
        <position position="1"/>
    </location>
</feature>
<accession>A0A2M8C6K6</accession>
<evidence type="ECO:0000313" key="1">
    <source>
        <dbReference type="EMBL" id="PJB51947.1"/>
    </source>
</evidence>